<proteinExistence type="predicted"/>
<dbReference type="EMBL" id="JACRVF010000001">
    <property type="protein sequence ID" value="MBC5991406.1"/>
    <property type="molecule type" value="Genomic_DNA"/>
</dbReference>
<protein>
    <recommendedName>
        <fullName evidence="4">Outer membrane protein beta-barrel domain-containing protein</fullName>
    </recommendedName>
</protein>
<accession>A0A923SI89</accession>
<keyword evidence="1" id="KW-0732">Signal</keyword>
<feature type="chain" id="PRO_5037080868" description="Outer membrane protein beta-barrel domain-containing protein" evidence="1">
    <location>
        <begin position="20"/>
        <end position="240"/>
    </location>
</feature>
<evidence type="ECO:0000313" key="2">
    <source>
        <dbReference type="EMBL" id="MBC5991406.1"/>
    </source>
</evidence>
<evidence type="ECO:0000256" key="1">
    <source>
        <dbReference type="SAM" id="SignalP"/>
    </source>
</evidence>
<organism evidence="2 3">
    <name type="scientific">Pontibacter cellulosilyticus</name>
    <dbReference type="NCBI Taxonomy" id="1720253"/>
    <lineage>
        <taxon>Bacteria</taxon>
        <taxon>Pseudomonadati</taxon>
        <taxon>Bacteroidota</taxon>
        <taxon>Cytophagia</taxon>
        <taxon>Cytophagales</taxon>
        <taxon>Hymenobacteraceae</taxon>
        <taxon>Pontibacter</taxon>
    </lineage>
</organism>
<evidence type="ECO:0008006" key="4">
    <source>
        <dbReference type="Google" id="ProtNLM"/>
    </source>
</evidence>
<dbReference type="InterPro" id="IPR011250">
    <property type="entry name" value="OMP/PagP_B-barrel"/>
</dbReference>
<dbReference type="Proteomes" id="UP000603640">
    <property type="component" value="Unassembled WGS sequence"/>
</dbReference>
<comment type="caution">
    <text evidence="2">The sequence shown here is derived from an EMBL/GenBank/DDBJ whole genome shotgun (WGS) entry which is preliminary data.</text>
</comment>
<feature type="signal peptide" evidence="1">
    <location>
        <begin position="1"/>
        <end position="19"/>
    </location>
</feature>
<sequence>MKKSILYLLLFVLSAPAFASQDTLSFSPEITFHNGIVFFGSGHSVRKEIKNSGFGESGGPDSFFSLGLKKSPRREEASAQLAIKVPVMSKYVVKGLYNYRDTNVRGSAYPFEPLSMNTSVNTIAALGYIPLKLKQFRAGAGPAFHLGKANVAYAEAEQTKRSFSKPGFVLESGFSSPANKRFYVDLQLQYFYVGKEDMGKYTFSGTTVEGNTVSKSIDFRETSFNSFSFSLGAGFRFRKG</sequence>
<gene>
    <name evidence="2" type="ORF">H8S84_00995</name>
</gene>
<name>A0A923SI89_9BACT</name>
<keyword evidence="3" id="KW-1185">Reference proteome</keyword>
<dbReference type="RefSeq" id="WP_187065412.1">
    <property type="nucleotide sequence ID" value="NZ_JACRVF010000001.1"/>
</dbReference>
<dbReference type="AlphaFoldDB" id="A0A923SI89"/>
<reference evidence="2" key="1">
    <citation type="submission" date="2020-08" db="EMBL/GenBank/DDBJ databases">
        <title>Pontibacter sp. SD6 16S ribosomal RNA gene Genome sequencing and assembly.</title>
        <authorList>
            <person name="Kang M."/>
        </authorList>
    </citation>
    <scope>NUCLEOTIDE SEQUENCE</scope>
    <source>
        <strain evidence="2">SD6</strain>
    </source>
</reference>
<evidence type="ECO:0000313" key="3">
    <source>
        <dbReference type="Proteomes" id="UP000603640"/>
    </source>
</evidence>
<dbReference type="SUPFAM" id="SSF56925">
    <property type="entry name" value="OMPA-like"/>
    <property type="match status" value="1"/>
</dbReference>